<evidence type="ECO:0000256" key="3">
    <source>
        <dbReference type="ARBA" id="ARBA00022475"/>
    </source>
</evidence>
<dbReference type="STRING" id="241244.ATY39_15610"/>
<evidence type="ECO:0000256" key="2">
    <source>
        <dbReference type="ARBA" id="ARBA00010157"/>
    </source>
</evidence>
<evidence type="ECO:0000256" key="5">
    <source>
        <dbReference type="ARBA" id="ARBA00022989"/>
    </source>
</evidence>
<reference evidence="10 11" key="1">
    <citation type="journal article" date="2016" name="Genome Announc.">
        <title>Whole-Genome Sequence of Rummeliibacillus stabekisii Strain PP9 Isolated from Antarctic Soil.</title>
        <authorList>
            <person name="da Mota F.F."/>
            <person name="Vollu R.E."/>
            <person name="Jurelevicius D."/>
            <person name="Seldin L."/>
        </authorList>
    </citation>
    <scope>NUCLEOTIDE SEQUENCE [LARGE SCALE GENOMIC DNA]</scope>
    <source>
        <strain evidence="10 11">PP9</strain>
    </source>
</reference>
<feature type="transmembrane region" description="Helical" evidence="7">
    <location>
        <begin position="312"/>
        <end position="339"/>
    </location>
</feature>
<feature type="signal peptide" evidence="8">
    <location>
        <begin position="1"/>
        <end position="31"/>
    </location>
</feature>
<dbReference type="PROSITE" id="PS50156">
    <property type="entry name" value="SSD"/>
    <property type="match status" value="1"/>
</dbReference>
<evidence type="ECO:0000313" key="11">
    <source>
        <dbReference type="Proteomes" id="UP000076021"/>
    </source>
</evidence>
<dbReference type="GO" id="GO:0005886">
    <property type="term" value="C:plasma membrane"/>
    <property type="evidence" value="ECO:0007669"/>
    <property type="project" value="UniProtKB-SubCell"/>
</dbReference>
<evidence type="ECO:0000256" key="4">
    <source>
        <dbReference type="ARBA" id="ARBA00022692"/>
    </source>
</evidence>
<dbReference type="Gene3D" id="1.20.1640.10">
    <property type="entry name" value="Multidrug efflux transporter AcrB transmembrane domain"/>
    <property type="match status" value="2"/>
</dbReference>
<reference evidence="11" key="2">
    <citation type="submission" date="2016-03" db="EMBL/GenBank/DDBJ databases">
        <authorList>
            <person name="Ploux O."/>
        </authorList>
    </citation>
    <scope>NUCLEOTIDE SEQUENCE [LARGE SCALE GENOMIC DNA]</scope>
    <source>
        <strain evidence="11">PP9</strain>
    </source>
</reference>
<keyword evidence="11" id="KW-1185">Reference proteome</keyword>
<gene>
    <name evidence="10" type="ORF">ATY39_15610</name>
</gene>
<evidence type="ECO:0000256" key="1">
    <source>
        <dbReference type="ARBA" id="ARBA00004651"/>
    </source>
</evidence>
<dbReference type="InterPro" id="IPR000731">
    <property type="entry name" value="SSD"/>
</dbReference>
<dbReference type="AlphaFoldDB" id="A0A143HG38"/>
<keyword evidence="3" id="KW-1003">Cell membrane</keyword>
<feature type="domain" description="SSD" evidence="9">
    <location>
        <begin position="563"/>
        <end position="691"/>
    </location>
</feature>
<feature type="transmembrane region" description="Helical" evidence="7">
    <location>
        <begin position="668"/>
        <end position="694"/>
    </location>
</feature>
<dbReference type="Proteomes" id="UP000076021">
    <property type="component" value="Chromosome"/>
</dbReference>
<keyword evidence="6 7" id="KW-0472">Membrane</keyword>
<feature type="transmembrane region" description="Helical" evidence="7">
    <location>
        <begin position="374"/>
        <end position="391"/>
    </location>
</feature>
<feature type="transmembrane region" description="Helical" evidence="7">
    <location>
        <begin position="182"/>
        <end position="200"/>
    </location>
</feature>
<feature type="transmembrane region" description="Helical" evidence="7">
    <location>
        <begin position="207"/>
        <end position="228"/>
    </location>
</feature>
<comment type="subcellular location">
    <subcellularLocation>
        <location evidence="1">Cell membrane</location>
        <topology evidence="1">Multi-pass membrane protein</topology>
    </subcellularLocation>
</comment>
<organism evidence="10 11">
    <name type="scientific">Rummeliibacillus stabekisii</name>
    <dbReference type="NCBI Taxonomy" id="241244"/>
    <lineage>
        <taxon>Bacteria</taxon>
        <taxon>Bacillati</taxon>
        <taxon>Bacillota</taxon>
        <taxon>Bacilli</taxon>
        <taxon>Bacillales</taxon>
        <taxon>Caryophanaceae</taxon>
        <taxon>Rummeliibacillus</taxon>
    </lineage>
</organism>
<sequence length="706" mass="78430">MHVLKEKKRWFTILLVWVMAAALFTSFAPHAKEVTSPGKNSGLPEMDASIQAEKALKKYFPSSKGVPLFVVVHDKSGLKEKDVNRAMKSIENGVPTVDKEFTVVPLSKMPKQARASFFSEDEKTFFMPVLLPNGMEIKEVKMAMDKLKKEILKAQPSNLNIHFTGPAGIEADTYEMFSRADVVLILGTVSLIFVLLIAIYRSPLLAFIPLIGAGIAYTVVDGLLGLMGDAKWFAIDSQSLSIMMILLFAVITDYSLLLFSRFREELEKGLDINEAMRNALRYVREPIIFSGGTVLFSMLTLFAAVFETYRAFAPVFAVAVAVMLIAGLTLMPALFAIAGKKSFWPSNPRKRAEKRVGREGFWHRLGRFVTEKPWIALAPIVLVLVFFASMVQRVNYTFNLLGSFPKEMSSIQGYNVLNKSFSAGEIAPSTVMIKSKDSLTYKQLTDLTQELNQKSSIDQAEIQGNPFSEGHQNVAKINLVLKENPYSEKAFDDIEKLRDNSSKLLEKSQIKGQLLIAGESAKNADIRSVSKGDEIRIISIMTILIMIMLGIQTRSLLAPVYMMATILLSFGAALGFTVFFFQDVLGYKGISYRIPLYTFVFLVALGIDYSIMLISRIREEKEHMPIKEAVLEGVAKTGGVISSAGLILAATFAVLITQPVMELRVFGFAVAIGVLIDTFIVRPIVIPALIVILGKYSFWPKKLKHN</sequence>
<dbReference type="InterPro" id="IPR004869">
    <property type="entry name" value="MMPL_dom"/>
</dbReference>
<feature type="transmembrane region" description="Helical" evidence="7">
    <location>
        <begin position="594"/>
        <end position="614"/>
    </location>
</feature>
<keyword evidence="4 7" id="KW-0812">Transmembrane</keyword>
<name>A0A143HG38_9BACL</name>
<dbReference type="Pfam" id="PF03176">
    <property type="entry name" value="MMPL"/>
    <property type="match status" value="2"/>
</dbReference>
<dbReference type="SUPFAM" id="SSF82866">
    <property type="entry name" value="Multidrug efflux transporter AcrB transmembrane domain"/>
    <property type="match status" value="2"/>
</dbReference>
<proteinExistence type="inferred from homology"/>
<feature type="transmembrane region" description="Helical" evidence="7">
    <location>
        <begin position="634"/>
        <end position="656"/>
    </location>
</feature>
<dbReference type="PANTHER" id="PTHR33406:SF6">
    <property type="entry name" value="MEMBRANE PROTEIN YDGH-RELATED"/>
    <property type="match status" value="1"/>
</dbReference>
<protein>
    <recommendedName>
        <fullName evidence="9">SSD domain-containing protein</fullName>
    </recommendedName>
</protein>
<comment type="similarity">
    <text evidence="2">Belongs to the resistance-nodulation-cell division (RND) (TC 2.A.6) family. MmpL subfamily.</text>
</comment>
<dbReference type="EMBL" id="CP014806">
    <property type="protein sequence ID" value="AMX00699.1"/>
    <property type="molecule type" value="Genomic_DNA"/>
</dbReference>
<evidence type="ECO:0000256" key="7">
    <source>
        <dbReference type="SAM" id="Phobius"/>
    </source>
</evidence>
<feature type="transmembrane region" description="Helical" evidence="7">
    <location>
        <begin position="560"/>
        <end position="582"/>
    </location>
</feature>
<feature type="transmembrane region" description="Helical" evidence="7">
    <location>
        <begin position="286"/>
        <end position="306"/>
    </location>
</feature>
<dbReference type="InterPro" id="IPR050545">
    <property type="entry name" value="Mycobact_MmpL"/>
</dbReference>
<keyword evidence="8" id="KW-0732">Signal</keyword>
<dbReference type="KEGG" id="rst:ATY39_15610"/>
<evidence type="ECO:0000256" key="8">
    <source>
        <dbReference type="SAM" id="SignalP"/>
    </source>
</evidence>
<dbReference type="OrthoDB" id="9782006at2"/>
<evidence type="ECO:0000256" key="6">
    <source>
        <dbReference type="ARBA" id="ARBA00023136"/>
    </source>
</evidence>
<evidence type="ECO:0000313" key="10">
    <source>
        <dbReference type="EMBL" id="AMX00699.1"/>
    </source>
</evidence>
<evidence type="ECO:0000259" key="9">
    <source>
        <dbReference type="PROSITE" id="PS50156"/>
    </source>
</evidence>
<accession>A0A143HG38</accession>
<dbReference type="RefSeq" id="WP_066791338.1">
    <property type="nucleotide sequence ID" value="NZ_CP014806.1"/>
</dbReference>
<feature type="transmembrane region" description="Helical" evidence="7">
    <location>
        <begin position="240"/>
        <end position="259"/>
    </location>
</feature>
<feature type="chain" id="PRO_5038442331" description="SSD domain-containing protein" evidence="8">
    <location>
        <begin position="32"/>
        <end position="706"/>
    </location>
</feature>
<keyword evidence="5 7" id="KW-1133">Transmembrane helix</keyword>
<dbReference type="PANTHER" id="PTHR33406">
    <property type="entry name" value="MEMBRANE PROTEIN MJ1562-RELATED"/>
    <property type="match status" value="1"/>
</dbReference>